<evidence type="ECO:0000313" key="8">
    <source>
        <dbReference type="Proteomes" id="UP000050482"/>
    </source>
</evidence>
<keyword evidence="5 6" id="KW-0472">Membrane</keyword>
<feature type="transmembrane region" description="Helical" evidence="6">
    <location>
        <begin position="333"/>
        <end position="356"/>
    </location>
</feature>
<dbReference type="RefSeq" id="WP_054970581.1">
    <property type="nucleotide sequence ID" value="NZ_LJCO01000079.1"/>
</dbReference>
<dbReference type="Gene3D" id="1.10.3720.10">
    <property type="entry name" value="MetI-like"/>
    <property type="match status" value="2"/>
</dbReference>
<keyword evidence="3 6" id="KW-0812">Transmembrane</keyword>
<comment type="caution">
    <text evidence="7">The sequence shown here is derived from an EMBL/GenBank/DDBJ whole genome shotgun (WGS) entry which is preliminary data.</text>
</comment>
<feature type="transmembrane region" description="Helical" evidence="6">
    <location>
        <begin position="223"/>
        <end position="247"/>
    </location>
</feature>
<evidence type="ECO:0000256" key="3">
    <source>
        <dbReference type="ARBA" id="ARBA00022692"/>
    </source>
</evidence>
<comment type="subcellular location">
    <subcellularLocation>
        <location evidence="1">Membrane</location>
        <topology evidence="1">Multi-pass membrane protein</topology>
    </subcellularLocation>
</comment>
<keyword evidence="8" id="KW-1185">Reference proteome</keyword>
<evidence type="ECO:0000256" key="6">
    <source>
        <dbReference type="SAM" id="Phobius"/>
    </source>
</evidence>
<sequence length="677" mass="75444">MKYLIRLLQWIFVAFVLVLIVEFPHGVVQPQMADIVQPIHAFSWTEYFHNLGNLGHGILTLSLGKTLDNGYAIAPIVVQTSWKSIELIAIALIFVIFGGVAKGIYDGLHGHSGRKGAVASSLLQWFAESVPDFFVIVTLETIYFAIEIHYQIQFSFIGSGMFVPGTLIPAMTLALVPTMYMARAVRTNVEDQYGQMYLVTAQAKGLRFWQVLMRHLIPNCLPAVRMAVLPVLAMIFSGLIMVEYLYYQHGLLFGLFSAMGNTGEMPQYSQPFFHHGVISAQFNTYDANLVLGYLVASFVVFMAYYLLMYFILRVFGYKRVHNPYASTLRDDSIGSRAASLWVGVGMLAVLLLSAAFRNHLPIPSPNAMDSLHISQGGDVMSAPAFPPSFRHLLGTDEFGRDMLSRALSDTLPTFLYVGGLTVAVLAVSTGLAVLSSVAKWRFVRAFINGWNACFSLIPGVVGALLILEIPSVYWLGVHMEPDGGSYWSYARMLVILFVVGLIECGKVAYTIQYVLDDAQEKSYIEAAVISGNTGWTQFLLHLWRPLIESVSEQFFVGFNRIIILIAVIGYFQITLRPAWIPVQGGFSLINLSNDWGGLFSETARQYFSSPWVLMAPALLVAWTVFSMNLILQAVRLKLRSVPNRRRKDVSSLAFRWLARPRRNIMAPSVPGSSGHRH</sequence>
<evidence type="ECO:0000313" key="7">
    <source>
        <dbReference type="EMBL" id="KPV42229.1"/>
    </source>
</evidence>
<dbReference type="CDD" id="cd06261">
    <property type="entry name" value="TM_PBP2"/>
    <property type="match status" value="1"/>
</dbReference>
<dbReference type="InterPro" id="IPR035906">
    <property type="entry name" value="MetI-like_sf"/>
</dbReference>
<dbReference type="InterPro" id="IPR000515">
    <property type="entry name" value="MetI-like"/>
</dbReference>
<name>A0A0N8PNR1_9BACL</name>
<dbReference type="OrthoDB" id="2351941at2"/>
<dbReference type="PANTHER" id="PTHR43839">
    <property type="entry name" value="OPPC IN A BINDING PROTEIN-DEPENDENT TRANSPORT SYSTEM"/>
    <property type="match status" value="1"/>
</dbReference>
<feature type="transmembrane region" description="Helical" evidence="6">
    <location>
        <begin position="554"/>
        <end position="573"/>
    </location>
</feature>
<dbReference type="GO" id="GO:0055085">
    <property type="term" value="P:transmembrane transport"/>
    <property type="evidence" value="ECO:0007669"/>
    <property type="project" value="InterPro"/>
</dbReference>
<dbReference type="STRING" id="471514.AN477_18060"/>
<evidence type="ECO:0000256" key="5">
    <source>
        <dbReference type="ARBA" id="ARBA00023136"/>
    </source>
</evidence>
<feature type="transmembrane region" description="Helical" evidence="6">
    <location>
        <begin position="290"/>
        <end position="312"/>
    </location>
</feature>
<feature type="transmembrane region" description="Helical" evidence="6">
    <location>
        <begin position="152"/>
        <end position="176"/>
    </location>
</feature>
<feature type="transmembrane region" description="Helical" evidence="6">
    <location>
        <begin position="7"/>
        <end position="28"/>
    </location>
</feature>
<feature type="transmembrane region" description="Helical" evidence="6">
    <location>
        <begin position="125"/>
        <end position="146"/>
    </location>
</feature>
<feature type="transmembrane region" description="Helical" evidence="6">
    <location>
        <begin position="486"/>
        <end position="504"/>
    </location>
</feature>
<gene>
    <name evidence="7" type="ORF">AN477_18060</name>
</gene>
<dbReference type="PANTHER" id="PTHR43839:SF3">
    <property type="entry name" value="OLIGOPEPTIDE ABC TRANSPORTER, PERMEASE PROTEIN"/>
    <property type="match status" value="1"/>
</dbReference>
<evidence type="ECO:0000256" key="1">
    <source>
        <dbReference type="ARBA" id="ARBA00004141"/>
    </source>
</evidence>
<reference evidence="7 8" key="1">
    <citation type="submission" date="2015-09" db="EMBL/GenBank/DDBJ databases">
        <title>Draft genome sequence of Alicyclobacillus ferrooxydans DSM 22381.</title>
        <authorList>
            <person name="Hemp J."/>
        </authorList>
    </citation>
    <scope>NUCLEOTIDE SEQUENCE [LARGE SCALE GENOMIC DNA]</scope>
    <source>
        <strain evidence="7 8">TC-34</strain>
    </source>
</reference>
<accession>A0A0N8PNR1</accession>
<feature type="transmembrane region" description="Helical" evidence="6">
    <location>
        <begin position="87"/>
        <end position="105"/>
    </location>
</feature>
<feature type="transmembrane region" description="Helical" evidence="6">
    <location>
        <begin position="611"/>
        <end position="631"/>
    </location>
</feature>
<proteinExistence type="predicted"/>
<dbReference type="PATRIC" id="fig|471514.4.peg.4523"/>
<feature type="transmembrane region" description="Helical" evidence="6">
    <location>
        <begin position="446"/>
        <end position="466"/>
    </location>
</feature>
<dbReference type="AlphaFoldDB" id="A0A0N8PNR1"/>
<dbReference type="GO" id="GO:0016020">
    <property type="term" value="C:membrane"/>
    <property type="evidence" value="ECO:0007669"/>
    <property type="project" value="UniProtKB-SubCell"/>
</dbReference>
<evidence type="ECO:0000256" key="4">
    <source>
        <dbReference type="ARBA" id="ARBA00022989"/>
    </source>
</evidence>
<dbReference type="EMBL" id="LJCO01000079">
    <property type="protein sequence ID" value="KPV42229.1"/>
    <property type="molecule type" value="Genomic_DNA"/>
</dbReference>
<evidence type="ECO:0008006" key="9">
    <source>
        <dbReference type="Google" id="ProtNLM"/>
    </source>
</evidence>
<dbReference type="SUPFAM" id="SSF161098">
    <property type="entry name" value="MetI-like"/>
    <property type="match status" value="1"/>
</dbReference>
<dbReference type="Proteomes" id="UP000050482">
    <property type="component" value="Unassembled WGS sequence"/>
</dbReference>
<keyword evidence="2" id="KW-0813">Transport</keyword>
<protein>
    <recommendedName>
        <fullName evidence="9">ABC transmembrane type-1 domain-containing protein</fullName>
    </recommendedName>
</protein>
<organism evidence="7 8">
    <name type="scientific">Alicyclobacillus ferrooxydans</name>
    <dbReference type="NCBI Taxonomy" id="471514"/>
    <lineage>
        <taxon>Bacteria</taxon>
        <taxon>Bacillati</taxon>
        <taxon>Bacillota</taxon>
        <taxon>Bacilli</taxon>
        <taxon>Bacillales</taxon>
        <taxon>Alicyclobacillaceae</taxon>
        <taxon>Alicyclobacillus</taxon>
    </lineage>
</organism>
<evidence type="ECO:0000256" key="2">
    <source>
        <dbReference type="ARBA" id="ARBA00022448"/>
    </source>
</evidence>
<feature type="transmembrane region" description="Helical" evidence="6">
    <location>
        <begin position="413"/>
        <end position="434"/>
    </location>
</feature>
<keyword evidence="4 6" id="KW-1133">Transmembrane helix</keyword>